<name>A0A9K3GQC0_9EUKA</name>
<evidence type="ECO:0000256" key="1">
    <source>
        <dbReference type="SAM" id="MobiDB-lite"/>
    </source>
</evidence>
<evidence type="ECO:0000313" key="2">
    <source>
        <dbReference type="EMBL" id="GIQ92069.1"/>
    </source>
</evidence>
<comment type="caution">
    <text evidence="2">The sequence shown here is derived from an EMBL/GenBank/DDBJ whole genome shotgun (WGS) entry which is preliminary data.</text>
</comment>
<dbReference type="Proteomes" id="UP000265618">
    <property type="component" value="Unassembled WGS sequence"/>
</dbReference>
<protein>
    <submittedName>
        <fullName evidence="2">Uncharacterized protein</fullName>
    </submittedName>
</protein>
<accession>A0A9K3GQC0</accession>
<sequence length="81" mass="9018">SVSPHHHALPFASESLSLRRGSVSERLKHRRHMSRSQSLVPVSSLDRTRGVDRQLFANALLRIAVSATLSSSEHTLQTHIL</sequence>
<reference evidence="2 3" key="1">
    <citation type="journal article" date="2018" name="PLoS ONE">
        <title>The draft genome of Kipferlia bialata reveals reductive genome evolution in fornicate parasites.</title>
        <authorList>
            <person name="Tanifuji G."/>
            <person name="Takabayashi S."/>
            <person name="Kume K."/>
            <person name="Takagi M."/>
            <person name="Nakayama T."/>
            <person name="Kamikawa R."/>
            <person name="Inagaki Y."/>
            <person name="Hashimoto T."/>
        </authorList>
    </citation>
    <scope>NUCLEOTIDE SEQUENCE [LARGE SCALE GENOMIC DNA]</scope>
    <source>
        <strain evidence="2">NY0173</strain>
    </source>
</reference>
<feature type="non-terminal residue" evidence="2">
    <location>
        <position position="1"/>
    </location>
</feature>
<feature type="non-terminal residue" evidence="2">
    <location>
        <position position="81"/>
    </location>
</feature>
<keyword evidence="3" id="KW-1185">Reference proteome</keyword>
<feature type="region of interest" description="Disordered" evidence="1">
    <location>
        <begin position="20"/>
        <end position="43"/>
    </location>
</feature>
<evidence type="ECO:0000313" key="3">
    <source>
        <dbReference type="Proteomes" id="UP000265618"/>
    </source>
</evidence>
<proteinExistence type="predicted"/>
<organism evidence="2 3">
    <name type="scientific">Kipferlia bialata</name>
    <dbReference type="NCBI Taxonomy" id="797122"/>
    <lineage>
        <taxon>Eukaryota</taxon>
        <taxon>Metamonada</taxon>
        <taxon>Carpediemonas-like organisms</taxon>
        <taxon>Kipferlia</taxon>
    </lineage>
</organism>
<dbReference type="AlphaFoldDB" id="A0A9K3GQC0"/>
<dbReference type="EMBL" id="BDIP01008907">
    <property type="protein sequence ID" value="GIQ92069.1"/>
    <property type="molecule type" value="Genomic_DNA"/>
</dbReference>
<gene>
    <name evidence="2" type="ORF">KIPB_015627</name>
</gene>